<dbReference type="AlphaFoldDB" id="A0A8S1RM30"/>
<organism evidence="1 2">
    <name type="scientific">Paramecium sonneborni</name>
    <dbReference type="NCBI Taxonomy" id="65129"/>
    <lineage>
        <taxon>Eukaryota</taxon>
        <taxon>Sar</taxon>
        <taxon>Alveolata</taxon>
        <taxon>Ciliophora</taxon>
        <taxon>Intramacronucleata</taxon>
        <taxon>Oligohymenophorea</taxon>
        <taxon>Peniculida</taxon>
        <taxon>Parameciidae</taxon>
        <taxon>Paramecium</taxon>
    </lineage>
</organism>
<accession>A0A8S1RM30</accession>
<evidence type="ECO:0000313" key="1">
    <source>
        <dbReference type="EMBL" id="CAD8128393.1"/>
    </source>
</evidence>
<gene>
    <name evidence="1" type="ORF">PSON_ATCC_30995.1.T1880020</name>
</gene>
<comment type="caution">
    <text evidence="1">The sequence shown here is derived from an EMBL/GenBank/DDBJ whole genome shotgun (WGS) entry which is preliminary data.</text>
</comment>
<protein>
    <submittedName>
        <fullName evidence="1">Uncharacterized protein</fullName>
    </submittedName>
</protein>
<dbReference type="EMBL" id="CAJJDN010000188">
    <property type="protein sequence ID" value="CAD8128393.1"/>
    <property type="molecule type" value="Genomic_DNA"/>
</dbReference>
<dbReference type="Proteomes" id="UP000692954">
    <property type="component" value="Unassembled WGS sequence"/>
</dbReference>
<name>A0A8S1RM30_9CILI</name>
<reference evidence="1" key="1">
    <citation type="submission" date="2021-01" db="EMBL/GenBank/DDBJ databases">
        <authorList>
            <consortium name="Genoscope - CEA"/>
            <person name="William W."/>
        </authorList>
    </citation>
    <scope>NUCLEOTIDE SEQUENCE</scope>
</reference>
<keyword evidence="2" id="KW-1185">Reference proteome</keyword>
<proteinExistence type="predicted"/>
<evidence type="ECO:0000313" key="2">
    <source>
        <dbReference type="Proteomes" id="UP000692954"/>
    </source>
</evidence>
<sequence length="113" mass="13607">MIFTNQFFHQSQIFGSHDDSEYIEQKKSEKDSKEHKNQLIIILKLNINILFKLYQKYTKKFSKVIITYIIQNKDIGLKIMNDEQFEEFVNILKDKKILNHKILNNLKIFGLKK</sequence>